<name>A0AAV0Q6G7_9ROSI</name>
<evidence type="ECO:0000313" key="1">
    <source>
        <dbReference type="EMBL" id="CAI0540486.1"/>
    </source>
</evidence>
<dbReference type="EMBL" id="CAMGYJ010000009">
    <property type="protein sequence ID" value="CAI0540486.1"/>
    <property type="molecule type" value="Genomic_DNA"/>
</dbReference>
<organism evidence="1 2">
    <name type="scientific">Linum tenue</name>
    <dbReference type="NCBI Taxonomy" id="586396"/>
    <lineage>
        <taxon>Eukaryota</taxon>
        <taxon>Viridiplantae</taxon>
        <taxon>Streptophyta</taxon>
        <taxon>Embryophyta</taxon>
        <taxon>Tracheophyta</taxon>
        <taxon>Spermatophyta</taxon>
        <taxon>Magnoliopsida</taxon>
        <taxon>eudicotyledons</taxon>
        <taxon>Gunneridae</taxon>
        <taxon>Pentapetalae</taxon>
        <taxon>rosids</taxon>
        <taxon>fabids</taxon>
        <taxon>Malpighiales</taxon>
        <taxon>Linaceae</taxon>
        <taxon>Linum</taxon>
    </lineage>
</organism>
<evidence type="ECO:0000313" key="2">
    <source>
        <dbReference type="Proteomes" id="UP001154282"/>
    </source>
</evidence>
<proteinExistence type="predicted"/>
<protein>
    <submittedName>
        <fullName evidence="1">Uncharacterized protein</fullName>
    </submittedName>
</protein>
<gene>
    <name evidence="1" type="ORF">LITE_LOCUS41709</name>
</gene>
<dbReference type="AlphaFoldDB" id="A0AAV0Q6G7"/>
<dbReference type="Proteomes" id="UP001154282">
    <property type="component" value="Unassembled WGS sequence"/>
</dbReference>
<accession>A0AAV0Q6G7</accession>
<reference evidence="1" key="1">
    <citation type="submission" date="2022-08" db="EMBL/GenBank/DDBJ databases">
        <authorList>
            <person name="Gutierrez-Valencia J."/>
        </authorList>
    </citation>
    <scope>NUCLEOTIDE SEQUENCE</scope>
</reference>
<keyword evidence="2" id="KW-1185">Reference proteome</keyword>
<feature type="non-terminal residue" evidence="1">
    <location>
        <position position="1"/>
    </location>
</feature>
<sequence>WKLRGMGISVAEELEGECLSLLLQVGVVPGEILAVSSVPKIGTVTGGIAWGSRLINGFGRSKGFGKMKIDV</sequence>
<comment type="caution">
    <text evidence="1">The sequence shown here is derived from an EMBL/GenBank/DDBJ whole genome shotgun (WGS) entry which is preliminary data.</text>
</comment>